<proteinExistence type="inferred from homology"/>
<evidence type="ECO:0000256" key="2">
    <source>
        <dbReference type="ARBA" id="ARBA00023002"/>
    </source>
</evidence>
<dbReference type="PRINTS" id="PR00080">
    <property type="entry name" value="SDRFAMILY"/>
</dbReference>
<dbReference type="SUPFAM" id="SSF51735">
    <property type="entry name" value="NAD(P)-binding Rossmann-fold domains"/>
    <property type="match status" value="1"/>
</dbReference>
<dbReference type="Pfam" id="PF13561">
    <property type="entry name" value="adh_short_C2"/>
    <property type="match status" value="1"/>
</dbReference>
<name>A0A3S0AFI6_9BACL</name>
<dbReference type="NCBIfam" id="NF005559">
    <property type="entry name" value="PRK07231.1"/>
    <property type="match status" value="1"/>
</dbReference>
<sequence length="297" mass="31402">MVPKPRAGKPSQAGRLLSPAGLTVSLSLFSVTKEVVDVRLRGKRACITGSARGIGLGIAETFLQEGAYVALLDYRADELVQTAERLREAARERGSDVEVATVVCDLSVPAQVEQAAEAVWRTWGGIDLLVNNAGIAQREAFVDIPLARWEKIIDVNLNATFQLSQWMARGMIAEGIPGAIVNMASKNGLAGSAVLAHYNASKGGVVLLTQSMAVDLAPHGIRVNAVAPGFIDTPLDRELKEQATGTLQLTARTPMGRLGSIQEVANAFLFLASDEASYITGTTLVVDGGHLANACDL</sequence>
<dbReference type="InterPro" id="IPR002347">
    <property type="entry name" value="SDR_fam"/>
</dbReference>
<dbReference type="Proteomes" id="UP000276128">
    <property type="component" value="Unassembled WGS sequence"/>
</dbReference>
<accession>A0A3S0AFI6</accession>
<keyword evidence="2" id="KW-0560">Oxidoreductase</keyword>
<comment type="similarity">
    <text evidence="1">Belongs to the short-chain dehydrogenases/reductases (SDR) family.</text>
</comment>
<protein>
    <submittedName>
        <fullName evidence="3">SDR family oxidoreductase</fullName>
    </submittedName>
</protein>
<dbReference type="GO" id="GO:0016616">
    <property type="term" value="F:oxidoreductase activity, acting on the CH-OH group of donors, NAD or NADP as acceptor"/>
    <property type="evidence" value="ECO:0007669"/>
    <property type="project" value="TreeGrafter"/>
</dbReference>
<dbReference type="FunFam" id="3.40.50.720:FF:000084">
    <property type="entry name" value="Short-chain dehydrogenase reductase"/>
    <property type="match status" value="1"/>
</dbReference>
<comment type="caution">
    <text evidence="3">The sequence shown here is derived from an EMBL/GenBank/DDBJ whole genome shotgun (WGS) entry which is preliminary data.</text>
</comment>
<organism evidence="3 4">
    <name type="scientific">Paenibacillus whitsoniae</name>
    <dbReference type="NCBI Taxonomy" id="2496558"/>
    <lineage>
        <taxon>Bacteria</taxon>
        <taxon>Bacillati</taxon>
        <taxon>Bacillota</taxon>
        <taxon>Bacilli</taxon>
        <taxon>Bacillales</taxon>
        <taxon>Paenibacillaceae</taxon>
        <taxon>Paenibacillus</taxon>
    </lineage>
</organism>
<dbReference type="CDD" id="cd05233">
    <property type="entry name" value="SDR_c"/>
    <property type="match status" value="1"/>
</dbReference>
<keyword evidence="4" id="KW-1185">Reference proteome</keyword>
<dbReference type="InterPro" id="IPR020904">
    <property type="entry name" value="Sc_DH/Rdtase_CS"/>
</dbReference>
<evidence type="ECO:0000313" key="4">
    <source>
        <dbReference type="Proteomes" id="UP000276128"/>
    </source>
</evidence>
<dbReference type="OrthoDB" id="112317at2"/>
<dbReference type="AlphaFoldDB" id="A0A3S0AFI6"/>
<dbReference type="InterPro" id="IPR036291">
    <property type="entry name" value="NAD(P)-bd_dom_sf"/>
</dbReference>
<dbReference type="PRINTS" id="PR00081">
    <property type="entry name" value="GDHRDH"/>
</dbReference>
<evidence type="ECO:0000256" key="1">
    <source>
        <dbReference type="ARBA" id="ARBA00006484"/>
    </source>
</evidence>
<dbReference type="PANTHER" id="PTHR42760">
    <property type="entry name" value="SHORT-CHAIN DEHYDROGENASES/REDUCTASES FAMILY MEMBER"/>
    <property type="match status" value="1"/>
</dbReference>
<reference evidence="3 4" key="1">
    <citation type="submission" date="2018-12" db="EMBL/GenBank/DDBJ databases">
        <title>Bacillus ochoae sp. nov., Paenibacillus whitsoniae sp. nov., Paenibacillus spiritus sp. nov. Isolated from the Mars Exploration Rover during spacecraft assembly.</title>
        <authorList>
            <person name="Seuylemezian A."/>
            <person name="Vaishampayan P."/>
        </authorList>
    </citation>
    <scope>NUCLEOTIDE SEQUENCE [LARGE SCALE GENOMIC DNA]</scope>
    <source>
        <strain evidence="3 4">MER 54</strain>
    </source>
</reference>
<dbReference type="EMBL" id="RXHU01000004">
    <property type="protein sequence ID" value="RTE11701.1"/>
    <property type="molecule type" value="Genomic_DNA"/>
</dbReference>
<gene>
    <name evidence="3" type="ORF">EJQ19_00710</name>
</gene>
<dbReference type="GO" id="GO:0008206">
    <property type="term" value="P:bile acid metabolic process"/>
    <property type="evidence" value="ECO:0007669"/>
    <property type="project" value="UniProtKB-ARBA"/>
</dbReference>
<dbReference type="Gene3D" id="3.40.50.720">
    <property type="entry name" value="NAD(P)-binding Rossmann-like Domain"/>
    <property type="match status" value="1"/>
</dbReference>
<dbReference type="PROSITE" id="PS00061">
    <property type="entry name" value="ADH_SHORT"/>
    <property type="match status" value="1"/>
</dbReference>
<evidence type="ECO:0000313" key="3">
    <source>
        <dbReference type="EMBL" id="RTE11701.1"/>
    </source>
</evidence>
<dbReference type="PANTHER" id="PTHR42760:SF115">
    <property type="entry name" value="3-OXOACYL-[ACYL-CARRIER-PROTEIN] REDUCTASE FABG"/>
    <property type="match status" value="1"/>
</dbReference>